<evidence type="ECO:0000313" key="2">
    <source>
        <dbReference type="Proteomes" id="UP000501168"/>
    </source>
</evidence>
<keyword evidence="2" id="KW-1185">Reference proteome</keyword>
<reference evidence="1 2" key="1">
    <citation type="submission" date="2020-03" db="EMBL/GenBank/DDBJ databases">
        <title>Complete genome sequence of Orbus sp. IPMB12 (BCRC 80908).</title>
        <authorList>
            <person name="Lo W.-S."/>
            <person name="Chang T.-H."/>
            <person name="Kuo C.-H."/>
        </authorList>
    </citation>
    <scope>NUCLEOTIDE SEQUENCE [LARGE SCALE GENOMIC DNA]</scope>
    <source>
        <strain evidence="1 2">IPMB12</strain>
    </source>
</reference>
<dbReference type="InterPro" id="IPR020037">
    <property type="entry name" value="DUF4312"/>
</dbReference>
<proteinExistence type="predicted"/>
<dbReference type="InParanoid" id="A0A6G9I9I0"/>
<dbReference type="AlphaFoldDB" id="A0A6G9I9I0"/>
<accession>A0A6G9I9I0</accession>
<dbReference type="NCBIfam" id="TIGR03578">
    <property type="entry name" value="EF_0831"/>
    <property type="match status" value="1"/>
</dbReference>
<gene>
    <name evidence="1" type="ORF">IPMB12_03765</name>
</gene>
<name>A0A6G9I9I0_9GAMM</name>
<dbReference type="Proteomes" id="UP000501168">
    <property type="component" value="Chromosome"/>
</dbReference>
<protein>
    <submittedName>
        <fullName evidence="1">DUF4312 family protein</fullName>
    </submittedName>
</protein>
<organism evidence="1 2">
    <name type="scientific">Zophobihabitans entericus</name>
    <dbReference type="NCBI Taxonomy" id="1635327"/>
    <lineage>
        <taxon>Bacteria</taxon>
        <taxon>Pseudomonadati</taxon>
        <taxon>Pseudomonadota</taxon>
        <taxon>Gammaproteobacteria</taxon>
        <taxon>Orbales</taxon>
        <taxon>Orbaceae</taxon>
        <taxon>Zophobihabitans</taxon>
    </lineage>
</organism>
<evidence type="ECO:0000313" key="1">
    <source>
        <dbReference type="EMBL" id="QIQ20873.1"/>
    </source>
</evidence>
<sequence length="99" mass="11084">MKENQQLTVRVQGTGNSRARAFAAALSSIQREILKSNSNMILRLEPLNVEVVSATEKITTEKFLFFFLPREKALCTVILDVTVDVCFVDMGKVSFTSIK</sequence>
<dbReference type="KEGG" id="orb:IPMB12_03765"/>
<dbReference type="RefSeq" id="WP_166915095.1">
    <property type="nucleotide sequence ID" value="NZ_CP050253.1"/>
</dbReference>
<dbReference type="EMBL" id="CP050253">
    <property type="protein sequence ID" value="QIQ20873.1"/>
    <property type="molecule type" value="Genomic_DNA"/>
</dbReference>
<dbReference type="Pfam" id="PF14189">
    <property type="entry name" value="DUF4312"/>
    <property type="match status" value="1"/>
</dbReference>